<keyword evidence="2" id="KW-1185">Reference proteome</keyword>
<accession>A0AA38I9P6</accession>
<gene>
    <name evidence="1" type="ORF">Zmor_021677</name>
</gene>
<dbReference type="PANTHER" id="PTHR33173">
    <property type="match status" value="1"/>
</dbReference>
<dbReference type="PANTHER" id="PTHR33173:SF2">
    <property type="entry name" value="MYND-TYPE DOMAIN-CONTAINING PROTEIN"/>
    <property type="match status" value="1"/>
</dbReference>
<protein>
    <submittedName>
        <fullName evidence="1">Uncharacterized protein</fullName>
    </submittedName>
</protein>
<proteinExistence type="predicted"/>
<evidence type="ECO:0000313" key="1">
    <source>
        <dbReference type="EMBL" id="KAJ3649964.1"/>
    </source>
</evidence>
<dbReference type="Proteomes" id="UP001168821">
    <property type="component" value="Unassembled WGS sequence"/>
</dbReference>
<organism evidence="1 2">
    <name type="scientific">Zophobas morio</name>
    <dbReference type="NCBI Taxonomy" id="2755281"/>
    <lineage>
        <taxon>Eukaryota</taxon>
        <taxon>Metazoa</taxon>
        <taxon>Ecdysozoa</taxon>
        <taxon>Arthropoda</taxon>
        <taxon>Hexapoda</taxon>
        <taxon>Insecta</taxon>
        <taxon>Pterygota</taxon>
        <taxon>Neoptera</taxon>
        <taxon>Endopterygota</taxon>
        <taxon>Coleoptera</taxon>
        <taxon>Polyphaga</taxon>
        <taxon>Cucujiformia</taxon>
        <taxon>Tenebrionidae</taxon>
        <taxon>Zophobas</taxon>
    </lineage>
</organism>
<dbReference type="EMBL" id="JALNTZ010000006">
    <property type="protein sequence ID" value="KAJ3649964.1"/>
    <property type="molecule type" value="Genomic_DNA"/>
</dbReference>
<sequence>MLHDISSKNASKSSNQNKYNATLKKFFLYLYYIGGRLLYETLQSNLPKVIPTISSLNRYIAENSTKLDEGVMDFQELKLFLEERNLKKFVWISEDATRITGRIEYDSRSNKVVGFVLPLRNGLPETNHYIASSAQTIQEYFKIGTKAHSAYIHNCGTTPI</sequence>
<dbReference type="AlphaFoldDB" id="A0AA38I9P6"/>
<evidence type="ECO:0000313" key="2">
    <source>
        <dbReference type="Proteomes" id="UP001168821"/>
    </source>
</evidence>
<reference evidence="1" key="1">
    <citation type="journal article" date="2023" name="G3 (Bethesda)">
        <title>Whole genome assemblies of Zophobas morio and Tenebrio molitor.</title>
        <authorList>
            <person name="Kaur S."/>
            <person name="Stinson S.A."/>
            <person name="diCenzo G.C."/>
        </authorList>
    </citation>
    <scope>NUCLEOTIDE SEQUENCE</scope>
    <source>
        <strain evidence="1">QUZm001</strain>
    </source>
</reference>
<name>A0AA38I9P6_9CUCU</name>
<comment type="caution">
    <text evidence="1">The sequence shown here is derived from an EMBL/GenBank/DDBJ whole genome shotgun (WGS) entry which is preliminary data.</text>
</comment>